<dbReference type="OrthoDB" id="424784at2759"/>
<evidence type="ECO:0000313" key="2">
    <source>
        <dbReference type="EMBL" id="CAE7232627.1"/>
    </source>
</evidence>
<proteinExistence type="inferred from homology"/>
<protein>
    <submittedName>
        <fullName evidence="2">Vps13c protein</fullName>
    </submittedName>
</protein>
<dbReference type="PANTHER" id="PTHR16166:SF93">
    <property type="entry name" value="INTERMEMBRANE LIPID TRANSFER PROTEIN VPS13"/>
    <property type="match status" value="1"/>
</dbReference>
<evidence type="ECO:0000313" key="3">
    <source>
        <dbReference type="Proteomes" id="UP000604046"/>
    </source>
</evidence>
<organism evidence="2 3">
    <name type="scientific">Symbiodinium natans</name>
    <dbReference type="NCBI Taxonomy" id="878477"/>
    <lineage>
        <taxon>Eukaryota</taxon>
        <taxon>Sar</taxon>
        <taxon>Alveolata</taxon>
        <taxon>Dinophyceae</taxon>
        <taxon>Suessiales</taxon>
        <taxon>Symbiodiniaceae</taxon>
        <taxon>Symbiodinium</taxon>
    </lineage>
</organism>
<dbReference type="AlphaFoldDB" id="A0A812KRW7"/>
<dbReference type="PANTHER" id="PTHR16166">
    <property type="entry name" value="VACUOLAR PROTEIN SORTING-ASSOCIATED PROTEIN VPS13"/>
    <property type="match status" value="1"/>
</dbReference>
<accession>A0A812KRW7</accession>
<dbReference type="GO" id="GO:0006623">
    <property type="term" value="P:protein targeting to vacuole"/>
    <property type="evidence" value="ECO:0007669"/>
    <property type="project" value="TreeGrafter"/>
</dbReference>
<name>A0A812KRW7_9DINO</name>
<reference evidence="2" key="1">
    <citation type="submission" date="2021-02" db="EMBL/GenBank/DDBJ databases">
        <authorList>
            <person name="Dougan E. K."/>
            <person name="Rhodes N."/>
            <person name="Thang M."/>
            <person name="Chan C."/>
        </authorList>
    </citation>
    <scope>NUCLEOTIDE SEQUENCE</scope>
</reference>
<gene>
    <name evidence="2" type="primary">Vps13c</name>
    <name evidence="2" type="ORF">SNAT2548_LOCUS9646</name>
</gene>
<dbReference type="GO" id="GO:0045053">
    <property type="term" value="P:protein retention in Golgi apparatus"/>
    <property type="evidence" value="ECO:0007669"/>
    <property type="project" value="TreeGrafter"/>
</dbReference>
<dbReference type="EMBL" id="CAJNDS010000768">
    <property type="protein sequence ID" value="CAE7232627.1"/>
    <property type="molecule type" value="Genomic_DNA"/>
</dbReference>
<evidence type="ECO:0000256" key="1">
    <source>
        <dbReference type="ARBA" id="ARBA00006545"/>
    </source>
</evidence>
<keyword evidence="3" id="KW-1185">Reference proteome</keyword>
<comment type="caution">
    <text evidence="2">The sequence shown here is derived from an EMBL/GenBank/DDBJ whole genome shotgun (WGS) entry which is preliminary data.</text>
</comment>
<sequence>MDVRVDSCAASDSGSSAEDREIVAKQVSLLREGGIDVPSSSTTRQPVYFERFRLGALIAQVEILMPMKSKLLKKKQANSGGAASMFEDEDDEQDVQMLQSMWLSRVLARLTHRSHGLVKKVLIVAQKGLLFVVTSVGSGVLSGVGHMTPRFAFPETVFRDTLEELMPFLSSLVREYVKTGMYQFWKVLFSINLLGDPVGLTTSVTGGVMKFFRKTGSEVIAGDLKGEGLLSLAQGVVGGTAATAGKFFGALGDTVDALAQTGGDQNRHYQPGTMNHVGDGLSAGAQVFLHGATSGIAGLVQAPVQGFQRKGMVGLATGMLKGAAGLVAKPVSGLMHGVQHVDARLQHRWVGGP</sequence>
<dbReference type="Proteomes" id="UP000604046">
    <property type="component" value="Unassembled WGS sequence"/>
</dbReference>
<dbReference type="InterPro" id="IPR026847">
    <property type="entry name" value="VPS13"/>
</dbReference>
<comment type="similarity">
    <text evidence="1">Belongs to the VPS13 family.</text>
</comment>